<dbReference type="Gene3D" id="3.30.420.10">
    <property type="entry name" value="Ribonuclease H-like superfamily/Ribonuclease H"/>
    <property type="match status" value="1"/>
</dbReference>
<dbReference type="AlphaFoldDB" id="A0AAV0W7U1"/>
<keyword evidence="2" id="KW-1185">Reference proteome</keyword>
<sequence>MLDTFFFPALEEYDTDENTLFQQDSASRDTGYLKAKVFENNPPRNIVDLKERIRLEINNITLETLHNVMGSFAVRLSQCVANQGRYLPDTIFKK</sequence>
<evidence type="ECO:0000313" key="1">
    <source>
        <dbReference type="EMBL" id="CAI6351822.1"/>
    </source>
</evidence>
<organism evidence="1 2">
    <name type="scientific">Macrosiphum euphorbiae</name>
    <name type="common">potato aphid</name>
    <dbReference type="NCBI Taxonomy" id="13131"/>
    <lineage>
        <taxon>Eukaryota</taxon>
        <taxon>Metazoa</taxon>
        <taxon>Ecdysozoa</taxon>
        <taxon>Arthropoda</taxon>
        <taxon>Hexapoda</taxon>
        <taxon>Insecta</taxon>
        <taxon>Pterygota</taxon>
        <taxon>Neoptera</taxon>
        <taxon>Paraneoptera</taxon>
        <taxon>Hemiptera</taxon>
        <taxon>Sternorrhyncha</taxon>
        <taxon>Aphidomorpha</taxon>
        <taxon>Aphidoidea</taxon>
        <taxon>Aphididae</taxon>
        <taxon>Macrosiphini</taxon>
        <taxon>Macrosiphum</taxon>
    </lineage>
</organism>
<gene>
    <name evidence="1" type="ORF">MEUPH1_LOCUS8134</name>
</gene>
<name>A0AAV0W7U1_9HEMI</name>
<comment type="caution">
    <text evidence="1">The sequence shown here is derived from an EMBL/GenBank/DDBJ whole genome shotgun (WGS) entry which is preliminary data.</text>
</comment>
<dbReference type="InterPro" id="IPR036397">
    <property type="entry name" value="RNaseH_sf"/>
</dbReference>
<accession>A0AAV0W7U1</accession>
<dbReference type="GO" id="GO:0003676">
    <property type="term" value="F:nucleic acid binding"/>
    <property type="evidence" value="ECO:0007669"/>
    <property type="project" value="InterPro"/>
</dbReference>
<dbReference type="EMBL" id="CARXXK010000001">
    <property type="protein sequence ID" value="CAI6351822.1"/>
    <property type="molecule type" value="Genomic_DNA"/>
</dbReference>
<proteinExistence type="predicted"/>
<reference evidence="1 2" key="1">
    <citation type="submission" date="2023-01" db="EMBL/GenBank/DDBJ databases">
        <authorList>
            <person name="Whitehead M."/>
        </authorList>
    </citation>
    <scope>NUCLEOTIDE SEQUENCE [LARGE SCALE GENOMIC DNA]</scope>
</reference>
<evidence type="ECO:0000313" key="2">
    <source>
        <dbReference type="Proteomes" id="UP001160148"/>
    </source>
</evidence>
<dbReference type="Proteomes" id="UP001160148">
    <property type="component" value="Unassembled WGS sequence"/>
</dbReference>
<protein>
    <submittedName>
        <fullName evidence="1">Uncharacterized protein</fullName>
    </submittedName>
</protein>